<reference evidence="6" key="1">
    <citation type="submission" date="2016-10" db="EMBL/GenBank/DDBJ databases">
        <authorList>
            <person name="Varghese N."/>
            <person name="Submissions S."/>
        </authorList>
    </citation>
    <scope>NUCLEOTIDE SEQUENCE [LARGE SCALE GENOMIC DNA]</scope>
    <source>
        <strain evidence="6">DSM 19110</strain>
    </source>
</reference>
<dbReference type="GO" id="GO:0003677">
    <property type="term" value="F:DNA binding"/>
    <property type="evidence" value="ECO:0007669"/>
    <property type="project" value="UniProtKB-KW"/>
</dbReference>
<proteinExistence type="predicted"/>
<dbReference type="Gene3D" id="1.10.10.10">
    <property type="entry name" value="Winged helix-like DNA-binding domain superfamily/Winged helix DNA-binding domain"/>
    <property type="match status" value="1"/>
</dbReference>
<keyword evidence="1" id="KW-0805">Transcription regulation</keyword>
<dbReference type="Pfam" id="PF01638">
    <property type="entry name" value="HxlR"/>
    <property type="match status" value="1"/>
</dbReference>
<evidence type="ECO:0000313" key="5">
    <source>
        <dbReference type="EMBL" id="SDL28683.1"/>
    </source>
</evidence>
<dbReference type="PROSITE" id="PS51118">
    <property type="entry name" value="HTH_HXLR"/>
    <property type="match status" value="1"/>
</dbReference>
<dbReference type="EMBL" id="FNGY01000001">
    <property type="protein sequence ID" value="SDL28683.1"/>
    <property type="molecule type" value="Genomic_DNA"/>
</dbReference>
<evidence type="ECO:0000256" key="2">
    <source>
        <dbReference type="ARBA" id="ARBA00023125"/>
    </source>
</evidence>
<organism evidence="5 6">
    <name type="scientific">Pedobacter steynii</name>
    <dbReference type="NCBI Taxonomy" id="430522"/>
    <lineage>
        <taxon>Bacteria</taxon>
        <taxon>Pseudomonadati</taxon>
        <taxon>Bacteroidota</taxon>
        <taxon>Sphingobacteriia</taxon>
        <taxon>Sphingobacteriales</taxon>
        <taxon>Sphingobacteriaceae</taxon>
        <taxon>Pedobacter</taxon>
    </lineage>
</organism>
<sequence length="119" mass="13363">MRKTTSTNYENEQALHEFCSAAFTLSVISGRWKLTILVKLMERDLRYGELKHAIPGITERVLALQLKALEEDQLLLKISDDTSGHLPIYSLSPLGRSLEAVINSLSAWGTTHQPIQTSR</sequence>
<evidence type="ECO:0000256" key="1">
    <source>
        <dbReference type="ARBA" id="ARBA00023015"/>
    </source>
</evidence>
<name>A0A1G9IUR4_9SPHI</name>
<keyword evidence="3" id="KW-0804">Transcription</keyword>
<dbReference type="SUPFAM" id="SSF46785">
    <property type="entry name" value="Winged helix' DNA-binding domain"/>
    <property type="match status" value="1"/>
</dbReference>
<gene>
    <name evidence="5" type="ORF">SAMN05421820_10157</name>
</gene>
<dbReference type="InterPro" id="IPR002577">
    <property type="entry name" value="HTH_HxlR"/>
</dbReference>
<dbReference type="PANTHER" id="PTHR33204">
    <property type="entry name" value="TRANSCRIPTIONAL REGULATOR, MARR FAMILY"/>
    <property type="match status" value="1"/>
</dbReference>
<protein>
    <submittedName>
        <fullName evidence="5">DNA-binding transcriptional regulator, HxlR family</fullName>
    </submittedName>
</protein>
<dbReference type="OrthoDB" id="7678715at2"/>
<accession>A0A1G9IUR4</accession>
<dbReference type="RefSeq" id="WP_074603923.1">
    <property type="nucleotide sequence ID" value="NZ_FNGY01000001.1"/>
</dbReference>
<evidence type="ECO:0000259" key="4">
    <source>
        <dbReference type="PROSITE" id="PS51118"/>
    </source>
</evidence>
<keyword evidence="6" id="KW-1185">Reference proteome</keyword>
<dbReference type="Proteomes" id="UP000183200">
    <property type="component" value="Unassembled WGS sequence"/>
</dbReference>
<evidence type="ECO:0000313" key="6">
    <source>
        <dbReference type="Proteomes" id="UP000183200"/>
    </source>
</evidence>
<evidence type="ECO:0000256" key="3">
    <source>
        <dbReference type="ARBA" id="ARBA00023163"/>
    </source>
</evidence>
<keyword evidence="2 5" id="KW-0238">DNA-binding</keyword>
<dbReference type="AlphaFoldDB" id="A0A1G9IUR4"/>
<feature type="domain" description="HTH hxlR-type" evidence="4">
    <location>
        <begin position="19"/>
        <end position="117"/>
    </location>
</feature>
<dbReference type="InterPro" id="IPR036388">
    <property type="entry name" value="WH-like_DNA-bd_sf"/>
</dbReference>
<dbReference type="PANTHER" id="PTHR33204:SF29">
    <property type="entry name" value="TRANSCRIPTIONAL REGULATOR"/>
    <property type="match status" value="1"/>
</dbReference>
<dbReference type="InterPro" id="IPR036390">
    <property type="entry name" value="WH_DNA-bd_sf"/>
</dbReference>